<accession>A0A2S0P8T9</accession>
<protein>
    <submittedName>
        <fullName evidence="1">EscG/YscG/SsaH family type III secretion system needle protein co-chaperone</fullName>
    </submittedName>
</protein>
<dbReference type="Pfam" id="PF06287">
    <property type="entry name" value="DUF1039"/>
    <property type="match status" value="1"/>
</dbReference>
<gene>
    <name evidence="1" type="ORF">DAI18_06945</name>
</gene>
<keyword evidence="2" id="KW-1185">Reference proteome</keyword>
<dbReference type="InterPro" id="IPR011990">
    <property type="entry name" value="TPR-like_helical_dom_sf"/>
</dbReference>
<name>A0A2S0P8T9_9NEIS</name>
<dbReference type="EMBL" id="CP028519">
    <property type="protein sequence ID" value="AVY93809.1"/>
    <property type="molecule type" value="Genomic_DNA"/>
</dbReference>
<dbReference type="AlphaFoldDB" id="A0A2S0P8T9"/>
<dbReference type="KEGG" id="maer:DAI18_06945"/>
<dbReference type="Gene3D" id="1.25.40.10">
    <property type="entry name" value="Tetratricopeptide repeat domain"/>
    <property type="match status" value="1"/>
</dbReference>
<evidence type="ECO:0000313" key="1">
    <source>
        <dbReference type="EMBL" id="AVY93809.1"/>
    </source>
</evidence>
<dbReference type="RefSeq" id="WP_107888999.1">
    <property type="nucleotide sequence ID" value="NZ_CP028519.1"/>
</dbReference>
<dbReference type="OrthoDB" id="9035402at2"/>
<reference evidence="1 2" key="1">
    <citation type="submission" date="2018-04" db="EMBL/GenBank/DDBJ databases">
        <title>Denitrifier Microvirgula.</title>
        <authorList>
            <person name="Anderson E."/>
            <person name="Jang J."/>
            <person name="Ishii S."/>
        </authorList>
    </citation>
    <scope>NUCLEOTIDE SEQUENCE [LARGE SCALE GENOMIC DNA]</scope>
    <source>
        <strain evidence="1 2">BE2.4</strain>
    </source>
</reference>
<dbReference type="NCBIfam" id="TIGR02498">
    <property type="entry name" value="type_III_ssaH"/>
    <property type="match status" value="1"/>
</dbReference>
<evidence type="ECO:0000313" key="2">
    <source>
        <dbReference type="Proteomes" id="UP000244173"/>
    </source>
</evidence>
<dbReference type="STRING" id="1122240.GCA_000620105_03571"/>
<proteinExistence type="predicted"/>
<dbReference type="Proteomes" id="UP000244173">
    <property type="component" value="Chromosome"/>
</dbReference>
<organism evidence="1 2">
    <name type="scientific">Microvirgula aerodenitrificans</name>
    <dbReference type="NCBI Taxonomy" id="57480"/>
    <lineage>
        <taxon>Bacteria</taxon>
        <taxon>Pseudomonadati</taxon>
        <taxon>Pseudomonadota</taxon>
        <taxon>Betaproteobacteria</taxon>
        <taxon>Neisseriales</taxon>
        <taxon>Aquaspirillaceae</taxon>
        <taxon>Microvirgula</taxon>
    </lineage>
</organism>
<dbReference type="InterPro" id="IPR010437">
    <property type="entry name" value="T3SS_SsaH/EsaH"/>
</dbReference>
<sequence length="92" mass="9798">MTRPPRDTCRLIAEAGLAAVNHGLYREAESIRAALPWLVGDSGVRRILEASLLVGLGQPEAAMALLEGDASAEAAVLRRLVHGEAMPDMPRV</sequence>